<accession>A0AAW7YA15</accession>
<dbReference type="PROSITE" id="PS51257">
    <property type="entry name" value="PROKAR_LIPOPROTEIN"/>
    <property type="match status" value="1"/>
</dbReference>
<dbReference type="RefSeq" id="WP_094957525.1">
    <property type="nucleotide sequence ID" value="NZ_AP024850.1"/>
</dbReference>
<dbReference type="Pfam" id="PF11012">
    <property type="entry name" value="DUF2850"/>
    <property type="match status" value="1"/>
</dbReference>
<feature type="transmembrane region" description="Helical" evidence="1">
    <location>
        <begin position="20"/>
        <end position="45"/>
    </location>
</feature>
<dbReference type="Proteomes" id="UP001170624">
    <property type="component" value="Unassembled WGS sequence"/>
</dbReference>
<evidence type="ECO:0000313" key="4">
    <source>
        <dbReference type="Proteomes" id="UP000215999"/>
    </source>
</evidence>
<dbReference type="InterPro" id="IPR021271">
    <property type="entry name" value="DUF2850"/>
</dbReference>
<protein>
    <submittedName>
        <fullName evidence="2">DUF2850 domain-containing protein</fullName>
    </submittedName>
</protein>
<keyword evidence="4" id="KW-1185">Reference proteome</keyword>
<reference evidence="3" key="2">
    <citation type="submission" date="2017-07" db="EMBL/GenBank/DDBJ databases">
        <authorList>
            <person name="Gomez-Gil B."/>
            <person name="Enciso-Ibarra K."/>
        </authorList>
    </citation>
    <scope>NUCLEOTIDE SEQUENCE</scope>
    <source>
        <strain evidence="3">CAIM 1827</strain>
    </source>
</reference>
<evidence type="ECO:0000256" key="1">
    <source>
        <dbReference type="SAM" id="Phobius"/>
    </source>
</evidence>
<evidence type="ECO:0000313" key="3">
    <source>
        <dbReference type="EMBL" id="OZS43292.1"/>
    </source>
</evidence>
<gene>
    <name evidence="3" type="ORF">ASV53_14070</name>
    <name evidence="2" type="ORF">Q4568_21260</name>
</gene>
<keyword evidence="1" id="KW-0812">Transmembrane</keyword>
<dbReference type="Proteomes" id="UP000215999">
    <property type="component" value="Unassembled WGS sequence"/>
</dbReference>
<reference evidence="2" key="3">
    <citation type="submission" date="2023-07" db="EMBL/GenBank/DDBJ databases">
        <title>Genome content predicts the carbon catabolic preferences of heterotrophic bacteria.</title>
        <authorList>
            <person name="Gralka M."/>
        </authorList>
    </citation>
    <scope>NUCLEOTIDE SEQUENCE</scope>
    <source>
        <strain evidence="2">G2M05</strain>
    </source>
</reference>
<reference evidence="3 4" key="1">
    <citation type="journal article" date="2016" name="Antonie Van Leeuwenhoek">
        <title>Photobacterium sanguinicancri sp. nov. isolated from marine animals.</title>
        <authorList>
            <person name="Gomez-Gil B."/>
            <person name="Roque A."/>
            <person name="Rotllant G."/>
            <person name="Romalde J.L."/>
            <person name="Doce A."/>
            <person name="Eggermont M."/>
            <person name="Defoirdt T."/>
        </authorList>
    </citation>
    <scope>NUCLEOTIDE SEQUENCE [LARGE SCALE GENOMIC DNA]</scope>
    <source>
        <strain evidence="3 4">CAIM 1827</strain>
    </source>
</reference>
<sequence length="129" mass="14480">MTKAISKQKVAKKRLQTTFLLGVISCGTTLVGLMTTGVVSSAWLLPEPPANIVGVWTEQAVADYASDSFELRPDGVYVNGRVVSTHYDWDGDTLRYQFGDELYVYSYLSGDFIRQSPSHYISMFRRQTL</sequence>
<evidence type="ECO:0000313" key="5">
    <source>
        <dbReference type="Proteomes" id="UP001170624"/>
    </source>
</evidence>
<name>A0AAW7YA15_9GAMM</name>
<dbReference type="EMBL" id="JAUOPU010000038">
    <property type="protein sequence ID" value="MDO6545071.1"/>
    <property type="molecule type" value="Genomic_DNA"/>
</dbReference>
<dbReference type="EMBL" id="NOIF01000089">
    <property type="protein sequence ID" value="OZS43292.1"/>
    <property type="molecule type" value="Genomic_DNA"/>
</dbReference>
<comment type="caution">
    <text evidence="2">The sequence shown here is derived from an EMBL/GenBank/DDBJ whole genome shotgun (WGS) entry which is preliminary data.</text>
</comment>
<keyword evidence="1" id="KW-0472">Membrane</keyword>
<evidence type="ECO:0000313" key="2">
    <source>
        <dbReference type="EMBL" id="MDO6545071.1"/>
    </source>
</evidence>
<proteinExistence type="predicted"/>
<keyword evidence="1" id="KW-1133">Transmembrane helix</keyword>
<dbReference type="AlphaFoldDB" id="A0AAW7YA15"/>
<organism evidence="2 5">
    <name type="scientific">Photobacterium sanguinicancri</name>
    <dbReference type="NCBI Taxonomy" id="875932"/>
    <lineage>
        <taxon>Bacteria</taxon>
        <taxon>Pseudomonadati</taxon>
        <taxon>Pseudomonadota</taxon>
        <taxon>Gammaproteobacteria</taxon>
        <taxon>Vibrionales</taxon>
        <taxon>Vibrionaceae</taxon>
        <taxon>Photobacterium</taxon>
    </lineage>
</organism>